<dbReference type="InterPro" id="IPR005625">
    <property type="entry name" value="PepSY-ass_TM"/>
</dbReference>
<feature type="transmembrane region" description="Helical" evidence="1">
    <location>
        <begin position="168"/>
        <end position="192"/>
    </location>
</feature>
<keyword evidence="5" id="KW-1185">Reference proteome</keyword>
<evidence type="ECO:0000313" key="2">
    <source>
        <dbReference type="EMBL" id="GEP04055.1"/>
    </source>
</evidence>
<reference evidence="3" key="4">
    <citation type="submission" date="2023-01" db="EMBL/GenBank/DDBJ databases">
        <title>Draft genome sequence of Methylobacterium oxalidis strain NBRC 107715.</title>
        <authorList>
            <person name="Sun Q."/>
            <person name="Mori K."/>
        </authorList>
    </citation>
    <scope>NUCLEOTIDE SEQUENCE</scope>
    <source>
        <strain evidence="3">NBRC 107715</strain>
    </source>
</reference>
<accession>A0A512J278</accession>
<organism evidence="2 4">
    <name type="scientific">Methylobacterium oxalidis</name>
    <dbReference type="NCBI Taxonomy" id="944322"/>
    <lineage>
        <taxon>Bacteria</taxon>
        <taxon>Pseudomonadati</taxon>
        <taxon>Pseudomonadota</taxon>
        <taxon>Alphaproteobacteria</taxon>
        <taxon>Hyphomicrobiales</taxon>
        <taxon>Methylobacteriaceae</taxon>
        <taxon>Methylobacterium</taxon>
    </lineage>
</organism>
<keyword evidence="1" id="KW-0812">Transmembrane</keyword>
<protein>
    <recommendedName>
        <fullName evidence="6">PepSY domain-containing protein</fullName>
    </recommendedName>
</protein>
<dbReference type="Pfam" id="PF03929">
    <property type="entry name" value="PepSY_TM"/>
    <property type="match status" value="1"/>
</dbReference>
<gene>
    <name evidence="3" type="ORF">GCM10007888_34970</name>
    <name evidence="2" type="ORF">MOX02_20930</name>
</gene>
<comment type="caution">
    <text evidence="2">The sequence shown here is derived from an EMBL/GenBank/DDBJ whole genome shotgun (WGS) entry which is preliminary data.</text>
</comment>
<sequence>MPPAVATSAEPSTSAVPRGRSRLRTLWRRVHLSLGLVAGLILAVVGASGAALVFAEPIVRAEHGPALFPDGAPPSPAWPPVEAWMARAKARHPELETILVVAAPHAAPLPAAVPLVAGHLRHDPGAPEEHGVVAVDVASGDPRGFIVIERSWWGFLVHLHAALMVPPYGLFATAVAGILFLISAATGVYLWWPRNDRTWRQALTVKSGASGRRLLLDWHNVLAVWLLVPLTAAILSGVYLLRPMWFDWALAGVSTLRAPAPGLLAPAPEGACPGGAGPDRALAVARAAYPDLSFRLLIMPEKAGAPYQLSLAPPDAPHRVQSTELWIARDCPRLLFARTGNDLSAAETLKSWISPIHARFALGPAGQALMVLVGLSLPALFVTGLWLWIAKFRARARRG</sequence>
<evidence type="ECO:0000313" key="4">
    <source>
        <dbReference type="Proteomes" id="UP000321960"/>
    </source>
</evidence>
<evidence type="ECO:0000313" key="5">
    <source>
        <dbReference type="Proteomes" id="UP001156856"/>
    </source>
</evidence>
<reference evidence="2 4" key="3">
    <citation type="submission" date="2019-07" db="EMBL/GenBank/DDBJ databases">
        <title>Whole genome shotgun sequence of Methylobacterium oxalidis NBRC 107715.</title>
        <authorList>
            <person name="Hosoyama A."/>
            <person name="Uohara A."/>
            <person name="Ohji S."/>
            <person name="Ichikawa N."/>
        </authorList>
    </citation>
    <scope>NUCLEOTIDE SEQUENCE [LARGE SCALE GENOMIC DNA]</scope>
    <source>
        <strain evidence="2 4">NBRC 107715</strain>
    </source>
</reference>
<dbReference type="EMBL" id="BJZU01000034">
    <property type="protein sequence ID" value="GEP04055.1"/>
    <property type="molecule type" value="Genomic_DNA"/>
</dbReference>
<dbReference type="OrthoDB" id="7626573at2"/>
<feature type="transmembrane region" description="Helical" evidence="1">
    <location>
        <begin position="30"/>
        <end position="55"/>
    </location>
</feature>
<reference evidence="3" key="1">
    <citation type="journal article" date="2014" name="Int. J. Syst. Evol. Microbiol.">
        <title>Complete genome of a new Firmicutes species belonging to the dominant human colonic microbiota ('Ruminococcus bicirculans') reveals two chromosomes and a selective capacity to utilize plant glucans.</title>
        <authorList>
            <consortium name="NISC Comparative Sequencing Program"/>
            <person name="Wegmann U."/>
            <person name="Louis P."/>
            <person name="Goesmann A."/>
            <person name="Henrissat B."/>
            <person name="Duncan S.H."/>
            <person name="Flint H.J."/>
        </authorList>
    </citation>
    <scope>NUCLEOTIDE SEQUENCE</scope>
    <source>
        <strain evidence="3">NBRC 107715</strain>
    </source>
</reference>
<evidence type="ECO:0000256" key="1">
    <source>
        <dbReference type="SAM" id="Phobius"/>
    </source>
</evidence>
<reference evidence="5" key="2">
    <citation type="journal article" date="2019" name="Int. J. Syst. Evol. Microbiol.">
        <title>The Global Catalogue of Microorganisms (GCM) 10K type strain sequencing project: providing services to taxonomists for standard genome sequencing and annotation.</title>
        <authorList>
            <consortium name="The Broad Institute Genomics Platform"/>
            <consortium name="The Broad Institute Genome Sequencing Center for Infectious Disease"/>
            <person name="Wu L."/>
            <person name="Ma J."/>
        </authorList>
    </citation>
    <scope>NUCLEOTIDE SEQUENCE [LARGE SCALE GENOMIC DNA]</scope>
    <source>
        <strain evidence="5">NBRC 107715</strain>
    </source>
</reference>
<dbReference type="Proteomes" id="UP000321960">
    <property type="component" value="Unassembled WGS sequence"/>
</dbReference>
<dbReference type="AlphaFoldDB" id="A0A512J278"/>
<dbReference type="Proteomes" id="UP001156856">
    <property type="component" value="Unassembled WGS sequence"/>
</dbReference>
<dbReference type="PANTHER" id="PTHR34219">
    <property type="entry name" value="IRON-REGULATED INNER MEMBRANE PROTEIN-RELATED"/>
    <property type="match status" value="1"/>
</dbReference>
<dbReference type="RefSeq" id="WP_147025711.1">
    <property type="nucleotide sequence ID" value="NZ_BJZU01000034.1"/>
</dbReference>
<evidence type="ECO:0008006" key="6">
    <source>
        <dbReference type="Google" id="ProtNLM"/>
    </source>
</evidence>
<name>A0A512J278_9HYPH</name>
<evidence type="ECO:0000313" key="3">
    <source>
        <dbReference type="EMBL" id="GLS65116.1"/>
    </source>
</evidence>
<keyword evidence="1" id="KW-0472">Membrane</keyword>
<keyword evidence="1" id="KW-1133">Transmembrane helix</keyword>
<feature type="transmembrane region" description="Helical" evidence="1">
    <location>
        <begin position="368"/>
        <end position="389"/>
    </location>
</feature>
<dbReference type="EMBL" id="BSPK01000060">
    <property type="protein sequence ID" value="GLS65116.1"/>
    <property type="molecule type" value="Genomic_DNA"/>
</dbReference>
<proteinExistence type="predicted"/>
<feature type="transmembrane region" description="Helical" evidence="1">
    <location>
        <begin position="222"/>
        <end position="241"/>
    </location>
</feature>